<dbReference type="PROSITE" id="PS50011">
    <property type="entry name" value="PROTEIN_KINASE_DOM"/>
    <property type="match status" value="1"/>
</dbReference>
<feature type="compositionally biased region" description="Pro residues" evidence="6">
    <location>
        <begin position="11"/>
        <end position="20"/>
    </location>
</feature>
<dbReference type="Gene3D" id="3.30.200.20">
    <property type="entry name" value="Phosphorylase Kinase, domain 1"/>
    <property type="match status" value="1"/>
</dbReference>
<dbReference type="InterPro" id="IPR017441">
    <property type="entry name" value="Protein_kinase_ATP_BS"/>
</dbReference>
<keyword evidence="3 9" id="KW-0418">Kinase</keyword>
<dbReference type="Gene3D" id="2.60.120.560">
    <property type="entry name" value="Exo-inulinase, domain 1"/>
    <property type="match status" value="1"/>
</dbReference>
<feature type="binding site" evidence="5">
    <location>
        <position position="51"/>
    </location>
    <ligand>
        <name>ATP</name>
        <dbReference type="ChEBI" id="CHEBI:30616"/>
    </ligand>
</feature>
<keyword evidence="10" id="KW-1185">Reference proteome</keyword>
<keyword evidence="7" id="KW-0812">Transmembrane</keyword>
<proteinExistence type="predicted"/>
<keyword evidence="7" id="KW-0472">Membrane</keyword>
<dbReference type="CDD" id="cd14014">
    <property type="entry name" value="STKc_PknB_like"/>
    <property type="match status" value="1"/>
</dbReference>
<dbReference type="EMBL" id="JAIBOA010000010">
    <property type="protein sequence ID" value="MBW8484251.1"/>
    <property type="molecule type" value="Genomic_DNA"/>
</dbReference>
<keyword evidence="4 5" id="KW-0067">ATP-binding</keyword>
<dbReference type="Gene3D" id="1.10.510.10">
    <property type="entry name" value="Transferase(Phosphotransferase) domain 1"/>
    <property type="match status" value="1"/>
</dbReference>
<dbReference type="Pfam" id="PF00069">
    <property type="entry name" value="Pkinase"/>
    <property type="match status" value="1"/>
</dbReference>
<dbReference type="PANTHER" id="PTHR43289">
    <property type="entry name" value="MITOGEN-ACTIVATED PROTEIN KINASE KINASE KINASE 20-RELATED"/>
    <property type="match status" value="1"/>
</dbReference>
<dbReference type="PANTHER" id="PTHR43289:SF34">
    <property type="entry name" value="SERINE_THREONINE-PROTEIN KINASE YBDM-RELATED"/>
    <property type="match status" value="1"/>
</dbReference>
<evidence type="ECO:0000256" key="6">
    <source>
        <dbReference type="SAM" id="MobiDB-lite"/>
    </source>
</evidence>
<feature type="compositionally biased region" description="Basic and acidic residues" evidence="6">
    <location>
        <begin position="1"/>
        <end position="10"/>
    </location>
</feature>
<protein>
    <submittedName>
        <fullName evidence="9">Serine/threonine protein kinase</fullName>
    </submittedName>
</protein>
<dbReference type="PROSITE" id="PS00107">
    <property type="entry name" value="PROTEIN_KINASE_ATP"/>
    <property type="match status" value="1"/>
</dbReference>
<dbReference type="InterPro" id="IPR008271">
    <property type="entry name" value="Ser/Thr_kinase_AS"/>
</dbReference>
<feature type="domain" description="Protein kinase" evidence="8">
    <location>
        <begin position="23"/>
        <end position="283"/>
    </location>
</feature>
<keyword evidence="7" id="KW-1133">Transmembrane helix</keyword>
<dbReference type="SMART" id="SM00220">
    <property type="entry name" value="S_TKc"/>
    <property type="match status" value="1"/>
</dbReference>
<accession>A0ABS7FV11</accession>
<evidence type="ECO:0000256" key="3">
    <source>
        <dbReference type="ARBA" id="ARBA00022777"/>
    </source>
</evidence>
<evidence type="ECO:0000256" key="4">
    <source>
        <dbReference type="ARBA" id="ARBA00022840"/>
    </source>
</evidence>
<keyword evidence="1" id="KW-0808">Transferase</keyword>
<evidence type="ECO:0000256" key="1">
    <source>
        <dbReference type="ARBA" id="ARBA00022679"/>
    </source>
</evidence>
<keyword evidence="9" id="KW-0723">Serine/threonine-protein kinase</keyword>
<name>A0ABS7FV11_9ACTN</name>
<gene>
    <name evidence="9" type="ORF">K1Y72_17845</name>
</gene>
<evidence type="ECO:0000259" key="8">
    <source>
        <dbReference type="PROSITE" id="PS50011"/>
    </source>
</evidence>
<evidence type="ECO:0000256" key="7">
    <source>
        <dbReference type="SAM" id="Phobius"/>
    </source>
</evidence>
<evidence type="ECO:0000256" key="2">
    <source>
        <dbReference type="ARBA" id="ARBA00022741"/>
    </source>
</evidence>
<evidence type="ECO:0000256" key="5">
    <source>
        <dbReference type="PROSITE-ProRule" id="PRU10141"/>
    </source>
</evidence>
<feature type="region of interest" description="Disordered" evidence="6">
    <location>
        <begin position="302"/>
        <end position="322"/>
    </location>
</feature>
<feature type="transmembrane region" description="Helical" evidence="7">
    <location>
        <begin position="330"/>
        <end position="351"/>
    </location>
</feature>
<dbReference type="Proteomes" id="UP000774570">
    <property type="component" value="Unassembled WGS sequence"/>
</dbReference>
<sequence length="555" mass="58054">MTTHTGDDHPPLLPGDPPRLGPYRLTGRLGQGGMGTVYLGADAAGRTVAVKVINQGLAGEAAFRERFRREVTAAGQVRRFCTAPVIGAELDRDPLYVVTEYIEGPSLERAVAERGPLPGSDLEGLAVGIATALRAIHAAGIVHRDLKPANVLLSATGPRVIDFGIARALDAAEGPTRTGQFVGTPNYLPPELLRGEPVTPASDVFSWGCVVAYAGLGTAPFAGSTVPEIFYRVAHEPPRLDGLDPGLRRLVEAALDKDPRKRPSVEELLARLVGQEAPSSEQLAHTVQASWHAPDATLLRPAETTRNDNGPAPGPGLPAPRGAGLPRKPLAIGAGVLAAVLVAGLGAWALLGSDGPPSKLATVFGDTFSDTGSGWDGGAYVSSAGYKDGRYRMETDSITETRWKGAPKKADDLPLRTLTTVTAYPVAGSPDSAYGVYCAGADSAGYEFWMRRDGKGLVLQKSSKDRGSKALATADSVGGFHGKGANKLQLACEWPAGGGTIRVRAWVNGHRVADVTDTDRPLPNGSIGIGVRRGGNASQQATVDFDDVDISKILD</sequence>
<dbReference type="SUPFAM" id="SSF56112">
    <property type="entry name" value="Protein kinase-like (PK-like)"/>
    <property type="match status" value="1"/>
</dbReference>
<evidence type="ECO:0000313" key="9">
    <source>
        <dbReference type="EMBL" id="MBW8484251.1"/>
    </source>
</evidence>
<dbReference type="InterPro" id="IPR000719">
    <property type="entry name" value="Prot_kinase_dom"/>
</dbReference>
<reference evidence="9 10" key="1">
    <citation type="submission" date="2021-07" db="EMBL/GenBank/DDBJ databases">
        <title>Actinomadura sp. PM05-2 isolated from lichen.</title>
        <authorList>
            <person name="Somphong A."/>
            <person name="Phongsopitanun W."/>
            <person name="Tanasupawat S."/>
            <person name="Peongsungnone V."/>
        </authorList>
    </citation>
    <scope>NUCLEOTIDE SEQUENCE [LARGE SCALE GENOMIC DNA]</scope>
    <source>
        <strain evidence="9 10">PM05-2</strain>
    </source>
</reference>
<dbReference type="RefSeq" id="WP_220167475.1">
    <property type="nucleotide sequence ID" value="NZ_JAIBOA010000010.1"/>
</dbReference>
<comment type="caution">
    <text evidence="9">The sequence shown here is derived from an EMBL/GenBank/DDBJ whole genome shotgun (WGS) entry which is preliminary data.</text>
</comment>
<dbReference type="InterPro" id="IPR011009">
    <property type="entry name" value="Kinase-like_dom_sf"/>
</dbReference>
<dbReference type="PROSITE" id="PS00108">
    <property type="entry name" value="PROTEIN_KINASE_ST"/>
    <property type="match status" value="1"/>
</dbReference>
<feature type="region of interest" description="Disordered" evidence="6">
    <location>
        <begin position="1"/>
        <end position="20"/>
    </location>
</feature>
<keyword evidence="2 5" id="KW-0547">Nucleotide-binding</keyword>
<dbReference type="GO" id="GO:0004674">
    <property type="term" value="F:protein serine/threonine kinase activity"/>
    <property type="evidence" value="ECO:0007669"/>
    <property type="project" value="UniProtKB-KW"/>
</dbReference>
<organism evidence="9 10">
    <name type="scientific">Actinomadura parmotrematis</name>
    <dbReference type="NCBI Taxonomy" id="2864039"/>
    <lineage>
        <taxon>Bacteria</taxon>
        <taxon>Bacillati</taxon>
        <taxon>Actinomycetota</taxon>
        <taxon>Actinomycetes</taxon>
        <taxon>Streptosporangiales</taxon>
        <taxon>Thermomonosporaceae</taxon>
        <taxon>Actinomadura</taxon>
    </lineage>
</organism>
<evidence type="ECO:0000313" key="10">
    <source>
        <dbReference type="Proteomes" id="UP000774570"/>
    </source>
</evidence>